<proteinExistence type="predicted"/>
<dbReference type="AlphaFoldDB" id="A0AAV7MJN2"/>
<name>A0AAV7MJN2_PLEWA</name>
<organism evidence="1 2">
    <name type="scientific">Pleurodeles waltl</name>
    <name type="common">Iberian ribbed newt</name>
    <dbReference type="NCBI Taxonomy" id="8319"/>
    <lineage>
        <taxon>Eukaryota</taxon>
        <taxon>Metazoa</taxon>
        <taxon>Chordata</taxon>
        <taxon>Craniata</taxon>
        <taxon>Vertebrata</taxon>
        <taxon>Euteleostomi</taxon>
        <taxon>Amphibia</taxon>
        <taxon>Batrachia</taxon>
        <taxon>Caudata</taxon>
        <taxon>Salamandroidea</taxon>
        <taxon>Salamandridae</taxon>
        <taxon>Pleurodelinae</taxon>
        <taxon>Pleurodeles</taxon>
    </lineage>
</organism>
<evidence type="ECO:0000313" key="2">
    <source>
        <dbReference type="Proteomes" id="UP001066276"/>
    </source>
</evidence>
<evidence type="ECO:0000313" key="1">
    <source>
        <dbReference type="EMBL" id="KAJ1103688.1"/>
    </source>
</evidence>
<protein>
    <submittedName>
        <fullName evidence="1">Uncharacterized protein</fullName>
    </submittedName>
</protein>
<gene>
    <name evidence="1" type="ORF">NDU88_001109</name>
</gene>
<comment type="caution">
    <text evidence="1">The sequence shown here is derived from an EMBL/GenBank/DDBJ whole genome shotgun (WGS) entry which is preliminary data.</text>
</comment>
<sequence>MRRTPGVESKLRCRVLRHYPGGCRRGACSAKACVEDVSCSGISEGATDCVARLGARGWCGRSAEPGAPGQHLWLEGTERCGLLRVVSPGPDGLLAGRQGAARVGGPVEAWSRGLGDGHGICAGPFRGNPSAEIERIRGLGGRLELVRRSLRGAVDQCRR</sequence>
<dbReference type="Proteomes" id="UP001066276">
    <property type="component" value="Chromosome 9"/>
</dbReference>
<dbReference type="EMBL" id="JANPWB010000013">
    <property type="protein sequence ID" value="KAJ1103688.1"/>
    <property type="molecule type" value="Genomic_DNA"/>
</dbReference>
<accession>A0AAV7MJN2</accession>
<reference evidence="1" key="1">
    <citation type="journal article" date="2022" name="bioRxiv">
        <title>Sequencing and chromosome-scale assembly of the giantPleurodeles waltlgenome.</title>
        <authorList>
            <person name="Brown T."/>
            <person name="Elewa A."/>
            <person name="Iarovenko S."/>
            <person name="Subramanian E."/>
            <person name="Araus A.J."/>
            <person name="Petzold A."/>
            <person name="Susuki M."/>
            <person name="Suzuki K.-i.T."/>
            <person name="Hayashi T."/>
            <person name="Toyoda A."/>
            <person name="Oliveira C."/>
            <person name="Osipova E."/>
            <person name="Leigh N.D."/>
            <person name="Simon A."/>
            <person name="Yun M.H."/>
        </authorList>
    </citation>
    <scope>NUCLEOTIDE SEQUENCE</scope>
    <source>
        <strain evidence="1">20211129_DDA</strain>
        <tissue evidence="1">Liver</tissue>
    </source>
</reference>
<keyword evidence="2" id="KW-1185">Reference proteome</keyword>